<dbReference type="EMBL" id="CM045769">
    <property type="protein sequence ID" value="KAI7993990.1"/>
    <property type="molecule type" value="Genomic_DNA"/>
</dbReference>
<keyword evidence="2" id="KW-1185">Reference proteome</keyword>
<accession>A0ACC0FZ94</accession>
<sequence>MENGVHRQLASHGSDALREDGFHSAHYAFRVCSTFLLLPRRTRFRSVMLQICSETGSDLECFKLVSFKQVETGMLQTGSDLVRNRLLNRFNWFSMLTMMFKVVWEVPVGAEVIAFSDKTRVEIIGIQGHPEYTKDILNNLIDRLFIFYFEILCMHTEF</sequence>
<reference evidence="1 2" key="1">
    <citation type="journal article" date="2022" name="Plant J.">
        <title>Chromosome-level genome of Camellia lanceoleosa provides a valuable resource for understanding genome evolution and self-incompatibility.</title>
        <authorList>
            <person name="Gong W."/>
            <person name="Xiao S."/>
            <person name="Wang L."/>
            <person name="Liao Z."/>
            <person name="Chang Y."/>
            <person name="Mo W."/>
            <person name="Hu G."/>
            <person name="Li W."/>
            <person name="Zhao G."/>
            <person name="Zhu H."/>
            <person name="Hu X."/>
            <person name="Ji K."/>
            <person name="Xiang X."/>
            <person name="Song Q."/>
            <person name="Yuan D."/>
            <person name="Jin S."/>
            <person name="Zhang L."/>
        </authorList>
    </citation>
    <scope>NUCLEOTIDE SEQUENCE [LARGE SCALE GENOMIC DNA]</scope>
    <source>
        <strain evidence="1">SQ_2022a</strain>
    </source>
</reference>
<dbReference type="Proteomes" id="UP001060215">
    <property type="component" value="Chromosome 12"/>
</dbReference>
<protein>
    <submittedName>
        <fullName evidence="1">Gamma-glutamyl peptidase 5</fullName>
    </submittedName>
</protein>
<proteinExistence type="predicted"/>
<organism evidence="1 2">
    <name type="scientific">Camellia lanceoleosa</name>
    <dbReference type="NCBI Taxonomy" id="1840588"/>
    <lineage>
        <taxon>Eukaryota</taxon>
        <taxon>Viridiplantae</taxon>
        <taxon>Streptophyta</taxon>
        <taxon>Embryophyta</taxon>
        <taxon>Tracheophyta</taxon>
        <taxon>Spermatophyta</taxon>
        <taxon>Magnoliopsida</taxon>
        <taxon>eudicotyledons</taxon>
        <taxon>Gunneridae</taxon>
        <taxon>Pentapetalae</taxon>
        <taxon>asterids</taxon>
        <taxon>Ericales</taxon>
        <taxon>Theaceae</taxon>
        <taxon>Camellia</taxon>
    </lineage>
</organism>
<comment type="caution">
    <text evidence="1">The sequence shown here is derived from an EMBL/GenBank/DDBJ whole genome shotgun (WGS) entry which is preliminary data.</text>
</comment>
<name>A0ACC0FZ94_9ERIC</name>
<evidence type="ECO:0000313" key="1">
    <source>
        <dbReference type="EMBL" id="KAI7993990.1"/>
    </source>
</evidence>
<gene>
    <name evidence="1" type="ORF">LOK49_LG11G00140</name>
</gene>
<evidence type="ECO:0000313" key="2">
    <source>
        <dbReference type="Proteomes" id="UP001060215"/>
    </source>
</evidence>